<dbReference type="InterPro" id="IPR018011">
    <property type="entry name" value="Carb_sulfotrans_8-10"/>
</dbReference>
<dbReference type="Pfam" id="PF03567">
    <property type="entry name" value="Sulfotransfer_2"/>
    <property type="match status" value="1"/>
</dbReference>
<dbReference type="GO" id="GO:0008146">
    <property type="term" value="F:sulfotransferase activity"/>
    <property type="evidence" value="ECO:0007669"/>
    <property type="project" value="InterPro"/>
</dbReference>
<accession>A0AA88YJM4</accession>
<evidence type="ECO:0000256" key="8">
    <source>
        <dbReference type="ARBA" id="ARBA00023180"/>
    </source>
</evidence>
<evidence type="ECO:0000313" key="11">
    <source>
        <dbReference type="Proteomes" id="UP001186944"/>
    </source>
</evidence>
<evidence type="ECO:0000313" key="10">
    <source>
        <dbReference type="EMBL" id="KAK3106484.1"/>
    </source>
</evidence>
<keyword evidence="5" id="KW-1133">Transmembrane helix</keyword>
<comment type="subcellular location">
    <subcellularLocation>
        <location evidence="1 9">Golgi apparatus membrane</location>
        <topology evidence="1 9">Single-pass type II membrane protein</topology>
    </subcellularLocation>
</comment>
<dbReference type="GO" id="GO:0000139">
    <property type="term" value="C:Golgi membrane"/>
    <property type="evidence" value="ECO:0007669"/>
    <property type="project" value="UniProtKB-SubCell"/>
</dbReference>
<sequence length="347" mass="41084">MAVNLPTNELNETYCLNDRRVIFDGNRQTLYCHVAKTGSTYWMRVFNIIIMNLDNTNPFALQRGLVHRDTMDKWTFEHAHTIDTSGWFKFLFVRNPFERILSTYIDKFVSPNIYYFFIAKYMIQSERKNPNKQALECGHDIAFEEFIRAVVSKETPDEHWCPVYRICDVTNINYSFIGKMETFVKDSEAVLHKVDKDHLIKTNTNQSETNNDILTINIKRAFDFESLRFFNGLNCSFLDFTFALQRVWKVLQLKGIIDHMQMFPFPSRIHSSVTEESFRAAVQHAVQMSFKIYSPSDLRKHVLFKAYSVLPNDLQNHFIQHFKYDFSMFGYATILEKQKLNIEWNPF</sequence>
<reference evidence="10" key="1">
    <citation type="submission" date="2019-08" db="EMBL/GenBank/DDBJ databases">
        <title>The improved chromosome-level genome for the pearl oyster Pinctada fucata martensii using PacBio sequencing and Hi-C.</title>
        <authorList>
            <person name="Zheng Z."/>
        </authorList>
    </citation>
    <scope>NUCLEOTIDE SEQUENCE</scope>
    <source>
        <strain evidence="10">ZZ-2019</strain>
        <tissue evidence="10">Adductor muscle</tissue>
    </source>
</reference>
<name>A0AA88YJM4_PINIB</name>
<dbReference type="GO" id="GO:0016051">
    <property type="term" value="P:carbohydrate biosynthetic process"/>
    <property type="evidence" value="ECO:0007669"/>
    <property type="project" value="InterPro"/>
</dbReference>
<evidence type="ECO:0000256" key="7">
    <source>
        <dbReference type="ARBA" id="ARBA00023136"/>
    </source>
</evidence>
<keyword evidence="7" id="KW-0472">Membrane</keyword>
<dbReference type="EMBL" id="VSWD01000003">
    <property type="protein sequence ID" value="KAK3106484.1"/>
    <property type="molecule type" value="Genomic_DNA"/>
</dbReference>
<evidence type="ECO:0000256" key="1">
    <source>
        <dbReference type="ARBA" id="ARBA00004323"/>
    </source>
</evidence>
<keyword evidence="11" id="KW-1185">Reference proteome</keyword>
<dbReference type="PANTHER" id="PTHR12137:SF54">
    <property type="entry name" value="CARBOHYDRATE SULFOTRANSFERASE"/>
    <property type="match status" value="1"/>
</dbReference>
<dbReference type="AlphaFoldDB" id="A0AA88YJM4"/>
<keyword evidence="9" id="KW-0735">Signal-anchor</keyword>
<organism evidence="10 11">
    <name type="scientific">Pinctada imbricata</name>
    <name type="common">Atlantic pearl-oyster</name>
    <name type="synonym">Pinctada martensii</name>
    <dbReference type="NCBI Taxonomy" id="66713"/>
    <lineage>
        <taxon>Eukaryota</taxon>
        <taxon>Metazoa</taxon>
        <taxon>Spiralia</taxon>
        <taxon>Lophotrochozoa</taxon>
        <taxon>Mollusca</taxon>
        <taxon>Bivalvia</taxon>
        <taxon>Autobranchia</taxon>
        <taxon>Pteriomorphia</taxon>
        <taxon>Pterioida</taxon>
        <taxon>Pterioidea</taxon>
        <taxon>Pteriidae</taxon>
        <taxon>Pinctada</taxon>
    </lineage>
</organism>
<evidence type="ECO:0000256" key="4">
    <source>
        <dbReference type="ARBA" id="ARBA00022692"/>
    </source>
</evidence>
<evidence type="ECO:0000256" key="5">
    <source>
        <dbReference type="ARBA" id="ARBA00022989"/>
    </source>
</evidence>
<evidence type="ECO:0000256" key="2">
    <source>
        <dbReference type="ARBA" id="ARBA00006339"/>
    </source>
</evidence>
<proteinExistence type="inferred from homology"/>
<dbReference type="PANTHER" id="PTHR12137">
    <property type="entry name" value="CARBOHYDRATE SULFOTRANSFERASE"/>
    <property type="match status" value="1"/>
</dbReference>
<dbReference type="Proteomes" id="UP001186944">
    <property type="component" value="Unassembled WGS sequence"/>
</dbReference>
<gene>
    <name evidence="10" type="ORF">FSP39_020823</name>
</gene>
<evidence type="ECO:0000256" key="3">
    <source>
        <dbReference type="ARBA" id="ARBA00022679"/>
    </source>
</evidence>
<dbReference type="InterPro" id="IPR005331">
    <property type="entry name" value="Sulfotransferase"/>
</dbReference>
<dbReference type="EC" id="2.8.2.-" evidence="9"/>
<keyword evidence="6 9" id="KW-0333">Golgi apparatus</keyword>
<comment type="similarity">
    <text evidence="2 9">Belongs to the sulfotransferase 2 family.</text>
</comment>
<keyword evidence="8 9" id="KW-0325">Glycoprotein</keyword>
<comment type="caution">
    <text evidence="10">The sequence shown here is derived from an EMBL/GenBank/DDBJ whole genome shotgun (WGS) entry which is preliminary data.</text>
</comment>
<protein>
    <recommendedName>
        <fullName evidence="9">Carbohydrate sulfotransferase</fullName>
        <ecNumber evidence="9">2.8.2.-</ecNumber>
    </recommendedName>
</protein>
<keyword evidence="9" id="KW-0119">Carbohydrate metabolism</keyword>
<evidence type="ECO:0000256" key="9">
    <source>
        <dbReference type="RuleBase" id="RU364020"/>
    </source>
</evidence>
<keyword evidence="4" id="KW-0812">Transmembrane</keyword>
<keyword evidence="3 9" id="KW-0808">Transferase</keyword>
<evidence type="ECO:0000256" key="6">
    <source>
        <dbReference type="ARBA" id="ARBA00023034"/>
    </source>
</evidence>